<dbReference type="SUPFAM" id="SSF81296">
    <property type="entry name" value="E set domains"/>
    <property type="match status" value="1"/>
</dbReference>
<evidence type="ECO:0000256" key="1">
    <source>
        <dbReference type="ARBA" id="ARBA00022801"/>
    </source>
</evidence>
<feature type="domain" description="Glycosyl hydrolase family 13 catalytic" evidence="3">
    <location>
        <begin position="127"/>
        <end position="527"/>
    </location>
</feature>
<dbReference type="InterPro" id="IPR019492">
    <property type="entry name" value="Cyclo-malto-dextrinase_C"/>
</dbReference>
<protein>
    <submittedName>
        <fullName evidence="4">Neopullulanase SusA</fullName>
        <ecNumber evidence="4">3.2.1.135</ecNumber>
    </submittedName>
</protein>
<dbReference type="SUPFAM" id="SSF51445">
    <property type="entry name" value="(Trans)glycosidases"/>
    <property type="match status" value="1"/>
</dbReference>
<dbReference type="Pfam" id="PF00128">
    <property type="entry name" value="Alpha-amylase"/>
    <property type="match status" value="1"/>
</dbReference>
<dbReference type="AlphaFoldDB" id="A0A5J4SNF1"/>
<evidence type="ECO:0000313" key="4">
    <source>
        <dbReference type="EMBL" id="KAA6346863.1"/>
    </source>
</evidence>
<dbReference type="Pfam" id="PF10438">
    <property type="entry name" value="Cyc-maltodext_C"/>
    <property type="match status" value="1"/>
</dbReference>
<dbReference type="InterPro" id="IPR013780">
    <property type="entry name" value="Glyco_hydro_b"/>
</dbReference>
<keyword evidence="2 4" id="KW-0326">Glycosidase</keyword>
<dbReference type="Gene3D" id="2.60.40.10">
    <property type="entry name" value="Immunoglobulins"/>
    <property type="match status" value="1"/>
</dbReference>
<sequence>MKNISFTLLLLLLPCLPLAAITVNTVDPPCWWAGMNNPELQLLLYGNNLSKCDAGITSKAVHLKETVRLENPNYLLLYLDVSEAQPETFDIILQEGKNRKVIPYEIKQRTPDSSNRTGFNASDVLYLIMPDRFANGDSSNDIVKGMRDTQVDRNQQYARHGGDFKGIAEHLDYIADLGVTAVWLNPIQENDMKESSYHGYAITNYYQTDARLGSNDEFASLVANAHARGLKVVMDMIFNHCGSEHPFFTDKPSSDWFNFPDTYTQTSFKTTAQYDPYASAYDKKQAMDGWFVQHMPDLNHRNRHVTNYLIQSSIWWIEYAGIDGIRQDTHPYADFDMMSRWCKEVTEEYPDFTIVGETWYSSAAAIAYWQKNSKLAAPRNSYLRCVMDFPLRTIMETAFDEETNWEKGLMRLYEYLGQDIVYENPMELLVFLDNHDTSRFYQTPEQTSNTDRYKQALTFLLTTRGIPELYYGTEILADADKANGDGTLRFDFPGGWKDDARNLFLATDRTPEQNTAFDFTKKLLNWRKGNDAIAKGTLKHFAPTNGIYVYERKYGNKSVVVLLNGTSESNFVDLNIYKEILAAPQSVDVLSGKVIDLKDNLELKARDVLLLEFNTLQK</sequence>
<dbReference type="PANTHER" id="PTHR10357">
    <property type="entry name" value="ALPHA-AMYLASE FAMILY MEMBER"/>
    <property type="match status" value="1"/>
</dbReference>
<dbReference type="SMART" id="SM00642">
    <property type="entry name" value="Aamy"/>
    <property type="match status" value="1"/>
</dbReference>
<reference evidence="4" key="1">
    <citation type="submission" date="2019-03" db="EMBL/GenBank/DDBJ databases">
        <title>Single cell metagenomics reveals metabolic interactions within the superorganism composed of flagellate Streblomastix strix and complex community of Bacteroidetes bacteria on its surface.</title>
        <authorList>
            <person name="Treitli S.C."/>
            <person name="Kolisko M."/>
            <person name="Husnik F."/>
            <person name="Keeling P."/>
            <person name="Hampl V."/>
        </authorList>
    </citation>
    <scope>NUCLEOTIDE SEQUENCE</scope>
    <source>
        <strain evidence="4">STM</strain>
    </source>
</reference>
<dbReference type="Pfam" id="PF09087">
    <property type="entry name" value="Cyc-maltodext_N"/>
    <property type="match status" value="1"/>
</dbReference>
<organism evidence="4">
    <name type="scientific">termite gut metagenome</name>
    <dbReference type="NCBI Taxonomy" id="433724"/>
    <lineage>
        <taxon>unclassified sequences</taxon>
        <taxon>metagenomes</taxon>
        <taxon>organismal metagenomes</taxon>
    </lineage>
</organism>
<gene>
    <name evidence="4" type="ORF">EZS27_005660</name>
</gene>
<evidence type="ECO:0000256" key="2">
    <source>
        <dbReference type="ARBA" id="ARBA00023295"/>
    </source>
</evidence>
<dbReference type="GO" id="GO:0005975">
    <property type="term" value="P:carbohydrate metabolic process"/>
    <property type="evidence" value="ECO:0007669"/>
    <property type="project" value="InterPro"/>
</dbReference>
<dbReference type="GO" id="GO:0031216">
    <property type="term" value="F:neopullulanase activity"/>
    <property type="evidence" value="ECO:0007669"/>
    <property type="project" value="UniProtKB-EC"/>
</dbReference>
<accession>A0A5J4SNF1</accession>
<dbReference type="CDD" id="cd11340">
    <property type="entry name" value="AmyAc_bac_CMD_like_3"/>
    <property type="match status" value="1"/>
</dbReference>
<comment type="caution">
    <text evidence="4">The sequence shown here is derived from an EMBL/GenBank/DDBJ whole genome shotgun (WGS) entry which is preliminary data.</text>
</comment>
<dbReference type="Gene3D" id="3.20.20.80">
    <property type="entry name" value="Glycosidases"/>
    <property type="match status" value="1"/>
</dbReference>
<name>A0A5J4SNF1_9ZZZZ</name>
<proteinExistence type="predicted"/>
<dbReference type="InterPro" id="IPR013783">
    <property type="entry name" value="Ig-like_fold"/>
</dbReference>
<dbReference type="InterPro" id="IPR015171">
    <property type="entry name" value="Cyc-maltodext_N"/>
</dbReference>
<dbReference type="InterPro" id="IPR006047">
    <property type="entry name" value="GH13_cat_dom"/>
</dbReference>
<evidence type="ECO:0000259" key="3">
    <source>
        <dbReference type="SMART" id="SM00642"/>
    </source>
</evidence>
<dbReference type="InterPro" id="IPR017853">
    <property type="entry name" value="GH"/>
</dbReference>
<dbReference type="Gene3D" id="2.60.40.1180">
    <property type="entry name" value="Golgi alpha-mannosidase II"/>
    <property type="match status" value="1"/>
</dbReference>
<dbReference type="EC" id="3.2.1.135" evidence="4"/>
<dbReference type="InterPro" id="IPR014756">
    <property type="entry name" value="Ig_E-set"/>
</dbReference>
<dbReference type="PANTHER" id="PTHR10357:SF210">
    <property type="entry name" value="MALTODEXTRIN GLUCOSIDASE"/>
    <property type="match status" value="1"/>
</dbReference>
<dbReference type="SUPFAM" id="SSF51011">
    <property type="entry name" value="Glycosyl hydrolase domain"/>
    <property type="match status" value="1"/>
</dbReference>
<dbReference type="EMBL" id="SNRY01000115">
    <property type="protein sequence ID" value="KAA6346863.1"/>
    <property type="molecule type" value="Genomic_DNA"/>
</dbReference>
<keyword evidence="1 4" id="KW-0378">Hydrolase</keyword>